<dbReference type="RefSeq" id="WP_211601319.1">
    <property type="nucleotide sequence ID" value="NZ_JAGSNF010000003.1"/>
</dbReference>
<reference evidence="2" key="1">
    <citation type="submission" date="2021-04" db="EMBL/GenBank/DDBJ databases">
        <title>Phycicoccus avicenniae sp. nov., a novel endophytic actinomycetes isolated from branch of Avicennia mariana.</title>
        <authorList>
            <person name="Tuo L."/>
        </authorList>
    </citation>
    <scope>NUCLEOTIDE SEQUENCE</scope>
    <source>
        <strain evidence="2">BSK3Z-2</strain>
    </source>
</reference>
<evidence type="ECO:0000259" key="1">
    <source>
        <dbReference type="Pfam" id="PF11716"/>
    </source>
</evidence>
<dbReference type="PANTHER" id="PTHR40758:SF1">
    <property type="entry name" value="CONSERVED PROTEIN"/>
    <property type="match status" value="1"/>
</dbReference>
<gene>
    <name evidence="2" type="ORF">KC207_02460</name>
</gene>
<keyword evidence="3" id="KW-1185">Reference proteome</keyword>
<proteinExistence type="predicted"/>
<dbReference type="PANTHER" id="PTHR40758">
    <property type="entry name" value="CONSERVED PROTEIN"/>
    <property type="match status" value="1"/>
</dbReference>
<accession>A0A941D7D3</accession>
<dbReference type="GO" id="GO:0005886">
    <property type="term" value="C:plasma membrane"/>
    <property type="evidence" value="ECO:0007669"/>
    <property type="project" value="TreeGrafter"/>
</dbReference>
<evidence type="ECO:0000313" key="2">
    <source>
        <dbReference type="EMBL" id="MBR7742155.1"/>
    </source>
</evidence>
<organism evidence="2 3">
    <name type="scientific">Phycicoccus avicenniae</name>
    <dbReference type="NCBI Taxonomy" id="2828860"/>
    <lineage>
        <taxon>Bacteria</taxon>
        <taxon>Bacillati</taxon>
        <taxon>Actinomycetota</taxon>
        <taxon>Actinomycetes</taxon>
        <taxon>Micrococcales</taxon>
        <taxon>Intrasporangiaceae</taxon>
        <taxon>Phycicoccus</taxon>
    </lineage>
</organism>
<dbReference type="GO" id="GO:0046872">
    <property type="term" value="F:metal ion binding"/>
    <property type="evidence" value="ECO:0007669"/>
    <property type="project" value="InterPro"/>
</dbReference>
<dbReference type="GO" id="GO:0016853">
    <property type="term" value="F:isomerase activity"/>
    <property type="evidence" value="ECO:0007669"/>
    <property type="project" value="UniProtKB-KW"/>
</dbReference>
<feature type="domain" description="Mycothiol-dependent maleylpyruvate isomerase metal-binding" evidence="1">
    <location>
        <begin position="24"/>
        <end position="138"/>
    </location>
</feature>
<keyword evidence="2" id="KW-0413">Isomerase</keyword>
<dbReference type="AlphaFoldDB" id="A0A941D7D3"/>
<dbReference type="Proteomes" id="UP000677016">
    <property type="component" value="Unassembled WGS sequence"/>
</dbReference>
<dbReference type="EMBL" id="JAGSNF010000003">
    <property type="protein sequence ID" value="MBR7742155.1"/>
    <property type="molecule type" value="Genomic_DNA"/>
</dbReference>
<comment type="caution">
    <text evidence="2">The sequence shown here is derived from an EMBL/GenBank/DDBJ whole genome shotgun (WGS) entry which is preliminary data.</text>
</comment>
<protein>
    <submittedName>
        <fullName evidence="2">Maleylpyruvate isomerase N-terminal domain-containing protein</fullName>
    </submittedName>
</protein>
<sequence length="254" mass="27042">MTAPAPVPSAPLPGLAVLHGDATMLRHASMAAWERPVPSCPGWDGAGLLGHCGEILTWAGTILGTGEKVDRADREKPPADRSTWVAWYDAALARVVDTLGTVPPDRPTWVFAPSGTPEARWWQRRLGVELAVHRWDAQLAADAACAPLDPVVAVAGVEEHLVQFLPGLLARHEGPALTGSLHLHADDVPDGLEWWVDLGAGGDAVPVTEHRHGDVAVRGTASDLLLWLTHRRPADALDVVGDVDLARALTALVR</sequence>
<dbReference type="InterPro" id="IPR024344">
    <property type="entry name" value="MDMPI_metal-binding"/>
</dbReference>
<evidence type="ECO:0000313" key="3">
    <source>
        <dbReference type="Proteomes" id="UP000677016"/>
    </source>
</evidence>
<name>A0A941D7D3_9MICO</name>
<dbReference type="Pfam" id="PF11716">
    <property type="entry name" value="MDMPI_N"/>
    <property type="match status" value="1"/>
</dbReference>